<accession>A0A075H531</accession>
<dbReference type="Gene3D" id="3.90.79.10">
    <property type="entry name" value="Nucleoside Triphosphate Pyrophosphohydrolase"/>
    <property type="match status" value="1"/>
</dbReference>
<keyword evidence="2" id="KW-0378">Hydrolase</keyword>
<dbReference type="Pfam" id="PF00293">
    <property type="entry name" value="NUDIX"/>
    <property type="match status" value="1"/>
</dbReference>
<dbReference type="PROSITE" id="PS51462">
    <property type="entry name" value="NUDIX"/>
    <property type="match status" value="1"/>
</dbReference>
<dbReference type="InterPro" id="IPR000086">
    <property type="entry name" value="NUDIX_hydrolase_dom"/>
</dbReference>
<evidence type="ECO:0000259" key="1">
    <source>
        <dbReference type="PROSITE" id="PS51462"/>
    </source>
</evidence>
<proteinExistence type="predicted"/>
<reference evidence="2" key="1">
    <citation type="journal article" date="2014" name="Genome Biol. Evol.">
        <title>Pangenome evidence for extensive interdomain horizontal transfer affecting lineage core and shell genes in uncultured planktonic thaumarchaeota and euryarchaeota.</title>
        <authorList>
            <person name="Deschamps P."/>
            <person name="Zivanovic Y."/>
            <person name="Moreira D."/>
            <person name="Rodriguez-Valera F."/>
            <person name="Lopez-Garcia P."/>
        </authorList>
    </citation>
    <scope>NUCLEOTIDE SEQUENCE</scope>
</reference>
<evidence type="ECO:0000313" key="2">
    <source>
        <dbReference type="EMBL" id="AIF11401.1"/>
    </source>
</evidence>
<dbReference type="SUPFAM" id="SSF55811">
    <property type="entry name" value="Nudix"/>
    <property type="match status" value="1"/>
</dbReference>
<organism evidence="2">
    <name type="scientific">uncultured marine thaumarchaeote KM3_51_F10</name>
    <dbReference type="NCBI Taxonomy" id="1456175"/>
    <lineage>
        <taxon>Archaea</taxon>
        <taxon>Nitrososphaerota</taxon>
        <taxon>environmental samples</taxon>
    </lineage>
</organism>
<dbReference type="EMBL" id="KF900916">
    <property type="protein sequence ID" value="AIF11401.1"/>
    <property type="molecule type" value="Genomic_DNA"/>
</dbReference>
<name>A0A075H531_9ARCH</name>
<dbReference type="AlphaFoldDB" id="A0A075H531"/>
<dbReference type="InterPro" id="IPR015797">
    <property type="entry name" value="NUDIX_hydrolase-like_dom_sf"/>
</dbReference>
<feature type="domain" description="Nudix hydrolase" evidence="1">
    <location>
        <begin position="1"/>
        <end position="135"/>
    </location>
</feature>
<protein>
    <submittedName>
        <fullName evidence="2">NUDIX hydrolase</fullName>
    </submittedName>
</protein>
<dbReference type="GO" id="GO:0016787">
    <property type="term" value="F:hydrolase activity"/>
    <property type="evidence" value="ECO:0007669"/>
    <property type="project" value="UniProtKB-KW"/>
</dbReference>
<sequence length="135" mass="15916">MRYTNIVTSIIKYQEKILLLKRSNKVKTMKNVWSGVSGIIENDDESPLSRAKIEIFEEIGLVEKNIELLKSNPQIKIDSPQYKNHTWNIFPFMFKVETLEIKLNWENSEFVWIDPNDIVNYKTVPALKQILFDLL</sequence>